<dbReference type="InterPro" id="IPR029044">
    <property type="entry name" value="Nucleotide-diphossugar_trans"/>
</dbReference>
<evidence type="ECO:0000259" key="1">
    <source>
        <dbReference type="Pfam" id="PF00535"/>
    </source>
</evidence>
<keyword evidence="3" id="KW-1185">Reference proteome</keyword>
<dbReference type="EMBL" id="FLQZ01000006">
    <property type="protein sequence ID" value="SBT11698.1"/>
    <property type="molecule type" value="Genomic_DNA"/>
</dbReference>
<dbReference type="Gene3D" id="3.90.550.10">
    <property type="entry name" value="Spore Coat Polysaccharide Biosynthesis Protein SpsA, Chain A"/>
    <property type="match status" value="1"/>
</dbReference>
<name>A0A1C3J973_9VIBR</name>
<accession>A0A1C3J973</accession>
<keyword evidence="2" id="KW-0808">Transferase</keyword>
<dbReference type="EC" id="2.4.1.293" evidence="2"/>
<dbReference type="SUPFAM" id="SSF53448">
    <property type="entry name" value="Nucleotide-diphospho-sugar transferases"/>
    <property type="match status" value="1"/>
</dbReference>
<dbReference type="AlphaFoldDB" id="A0A1C3J973"/>
<dbReference type="GO" id="GO:0016757">
    <property type="term" value="F:glycosyltransferase activity"/>
    <property type="evidence" value="ECO:0007669"/>
    <property type="project" value="UniProtKB-KW"/>
</dbReference>
<dbReference type="InterPro" id="IPR050834">
    <property type="entry name" value="Glycosyltransf_2"/>
</dbReference>
<dbReference type="CDD" id="cd00761">
    <property type="entry name" value="Glyco_tranf_GTA_type"/>
    <property type="match status" value="1"/>
</dbReference>
<dbReference type="PANTHER" id="PTHR43685">
    <property type="entry name" value="GLYCOSYLTRANSFERASE"/>
    <property type="match status" value="1"/>
</dbReference>
<sequence>MNRDKITVYIPTHNRVDLLKRACESVINQSYTNLELIVVDDGSSDDTWSYLKNLKKSDERVLIFRNEISKGACVSRNIAIDHATGKYITGLDDDDYFALSRLDNFYSSRDNLNQYSFLSSSVIPICDKNILRNELYNSKRELLLSELSNGNNVGNQVFTLTKRLKTIKAFDANLNCWQDYDLWIRLCCKYGNGLNLSNADYYLDVDPKRERITNSPRKINGMNFFIDKHYNLLSQSFKSRYKAYIYVYGGIRKQGKCDLLFLFFSVAYGVKKYANLAYKH</sequence>
<dbReference type="Pfam" id="PF00535">
    <property type="entry name" value="Glycos_transf_2"/>
    <property type="match status" value="1"/>
</dbReference>
<dbReference type="Proteomes" id="UP000092819">
    <property type="component" value="Unassembled WGS sequence"/>
</dbReference>
<keyword evidence="2" id="KW-0328">Glycosyltransferase</keyword>
<gene>
    <name evidence="2" type="primary">pglI</name>
    <name evidence="2" type="ORF">VCE7224_00414</name>
</gene>
<reference evidence="3" key="1">
    <citation type="submission" date="2016-06" db="EMBL/GenBank/DDBJ databases">
        <authorList>
            <person name="Rodrigo-Torres L."/>
            <person name="Arahal D.R."/>
        </authorList>
    </citation>
    <scope>NUCLEOTIDE SEQUENCE [LARGE SCALE GENOMIC DNA]</scope>
    <source>
        <strain evidence="3">CECT 7224</strain>
    </source>
</reference>
<feature type="domain" description="Glycosyltransferase 2-like" evidence="1">
    <location>
        <begin position="7"/>
        <end position="106"/>
    </location>
</feature>
<evidence type="ECO:0000313" key="3">
    <source>
        <dbReference type="Proteomes" id="UP000092819"/>
    </source>
</evidence>
<evidence type="ECO:0000313" key="2">
    <source>
        <dbReference type="EMBL" id="SBT11698.1"/>
    </source>
</evidence>
<organism evidence="2 3">
    <name type="scientific">Vibrio celticus</name>
    <dbReference type="NCBI Taxonomy" id="446372"/>
    <lineage>
        <taxon>Bacteria</taxon>
        <taxon>Pseudomonadati</taxon>
        <taxon>Pseudomonadota</taxon>
        <taxon>Gammaproteobacteria</taxon>
        <taxon>Vibrionales</taxon>
        <taxon>Vibrionaceae</taxon>
        <taxon>Vibrio</taxon>
    </lineage>
</organism>
<dbReference type="InterPro" id="IPR001173">
    <property type="entry name" value="Glyco_trans_2-like"/>
</dbReference>
<dbReference type="PANTHER" id="PTHR43685:SF2">
    <property type="entry name" value="GLYCOSYLTRANSFERASE 2-LIKE DOMAIN-CONTAINING PROTEIN"/>
    <property type="match status" value="1"/>
</dbReference>
<protein>
    <submittedName>
        <fullName evidence="2">GalNAc(5)-diNAcBac-PP-undecaprenol beta-1,3-glucosyltransferase</fullName>
        <ecNumber evidence="2">2.4.1.293</ecNumber>
    </submittedName>
</protein>
<proteinExistence type="predicted"/>